<evidence type="ECO:0000256" key="1">
    <source>
        <dbReference type="SAM" id="Phobius"/>
    </source>
</evidence>
<keyword evidence="3" id="KW-1185">Reference proteome</keyword>
<reference evidence="2 3" key="1">
    <citation type="submission" date="2024-05" db="EMBL/GenBank/DDBJ databases">
        <title>Long read based assembly of the Candida bracarensis genome reveals expanded adhesin content.</title>
        <authorList>
            <person name="Marcet-Houben M."/>
            <person name="Ksiezopolska E."/>
            <person name="Gabaldon T."/>
        </authorList>
    </citation>
    <scope>NUCLEOTIDE SEQUENCE [LARGE SCALE GENOMIC DNA]</scope>
    <source>
        <strain evidence="2 3">CBM6</strain>
    </source>
</reference>
<dbReference type="EMBL" id="JBEVYD010000007">
    <property type="protein sequence ID" value="KAL3231313.1"/>
    <property type="molecule type" value="Genomic_DNA"/>
</dbReference>
<gene>
    <name evidence="2" type="ORF">RNJ44_00348</name>
</gene>
<evidence type="ECO:0000313" key="2">
    <source>
        <dbReference type="EMBL" id="KAL3231313.1"/>
    </source>
</evidence>
<evidence type="ECO:0000313" key="3">
    <source>
        <dbReference type="Proteomes" id="UP001623330"/>
    </source>
</evidence>
<accession>A0ABR4NSA1</accession>
<keyword evidence="1" id="KW-0472">Membrane</keyword>
<dbReference type="Proteomes" id="UP001623330">
    <property type="component" value="Unassembled WGS sequence"/>
</dbReference>
<comment type="caution">
    <text evidence="2">The sequence shown here is derived from an EMBL/GenBank/DDBJ whole genome shotgun (WGS) entry which is preliminary data.</text>
</comment>
<proteinExistence type="predicted"/>
<sequence>MFSFLSTISNPIVHGPVVALTYFSQEVIPLWIQYCFWVSAAIQVLTVPFRGYVTLGNCGSNSSTFTCGLSVTTSLVSLIILTATIYTAVYKVGITNKALRKKILQIRIQTMPGMSPLNQFFFIFSLVVAIALVPFIASDQ</sequence>
<organism evidence="2 3">
    <name type="scientific">Nakaseomyces bracarensis</name>
    <dbReference type="NCBI Taxonomy" id="273131"/>
    <lineage>
        <taxon>Eukaryota</taxon>
        <taxon>Fungi</taxon>
        <taxon>Dikarya</taxon>
        <taxon>Ascomycota</taxon>
        <taxon>Saccharomycotina</taxon>
        <taxon>Saccharomycetes</taxon>
        <taxon>Saccharomycetales</taxon>
        <taxon>Saccharomycetaceae</taxon>
        <taxon>Nakaseomyces</taxon>
    </lineage>
</organism>
<keyword evidence="1" id="KW-0812">Transmembrane</keyword>
<feature type="transmembrane region" description="Helical" evidence="1">
    <location>
        <begin position="65"/>
        <end position="89"/>
    </location>
</feature>
<keyword evidence="1" id="KW-1133">Transmembrane helix</keyword>
<name>A0ABR4NSA1_9SACH</name>
<feature type="transmembrane region" description="Helical" evidence="1">
    <location>
        <begin position="120"/>
        <end position="137"/>
    </location>
</feature>
<feature type="transmembrane region" description="Helical" evidence="1">
    <location>
        <begin position="31"/>
        <end position="53"/>
    </location>
</feature>
<protein>
    <submittedName>
        <fullName evidence="2">Uncharacterized protein</fullName>
    </submittedName>
</protein>